<dbReference type="InterPro" id="IPR004358">
    <property type="entry name" value="Sig_transdc_His_kin-like_C"/>
</dbReference>
<evidence type="ECO:0000256" key="9">
    <source>
        <dbReference type="ARBA" id="ARBA00023012"/>
    </source>
</evidence>
<dbReference type="Proteomes" id="UP000187941">
    <property type="component" value="Chromosome"/>
</dbReference>
<organism evidence="14 15">
    <name type="scientific">Spirosoma montaniterrae</name>
    <dbReference type="NCBI Taxonomy" id="1178516"/>
    <lineage>
        <taxon>Bacteria</taxon>
        <taxon>Pseudomonadati</taxon>
        <taxon>Bacteroidota</taxon>
        <taxon>Cytophagia</taxon>
        <taxon>Cytophagales</taxon>
        <taxon>Cytophagaceae</taxon>
        <taxon>Spirosoma</taxon>
    </lineage>
</organism>
<dbReference type="AlphaFoldDB" id="A0A1P9WXM8"/>
<protein>
    <recommendedName>
        <fullName evidence="3">histidine kinase</fullName>
        <ecNumber evidence="3">2.7.13.3</ecNumber>
    </recommendedName>
</protein>
<feature type="transmembrane region" description="Helical" evidence="11">
    <location>
        <begin position="6"/>
        <end position="29"/>
    </location>
</feature>
<evidence type="ECO:0000259" key="12">
    <source>
        <dbReference type="PROSITE" id="PS50109"/>
    </source>
</evidence>
<name>A0A1P9WXM8_9BACT</name>
<evidence type="ECO:0000256" key="8">
    <source>
        <dbReference type="ARBA" id="ARBA00022989"/>
    </source>
</evidence>
<evidence type="ECO:0000256" key="5">
    <source>
        <dbReference type="ARBA" id="ARBA00022679"/>
    </source>
</evidence>
<dbReference type="InterPro" id="IPR036890">
    <property type="entry name" value="HATPase_C_sf"/>
</dbReference>
<dbReference type="SUPFAM" id="SSF47384">
    <property type="entry name" value="Homodimeric domain of signal transducing histidine kinase"/>
    <property type="match status" value="1"/>
</dbReference>
<dbReference type="InterPro" id="IPR050428">
    <property type="entry name" value="TCS_sensor_his_kinase"/>
</dbReference>
<dbReference type="InterPro" id="IPR003594">
    <property type="entry name" value="HATPase_dom"/>
</dbReference>
<keyword evidence="15" id="KW-1185">Reference proteome</keyword>
<proteinExistence type="predicted"/>
<feature type="domain" description="HAMP" evidence="13">
    <location>
        <begin position="178"/>
        <end position="231"/>
    </location>
</feature>
<evidence type="ECO:0000256" key="2">
    <source>
        <dbReference type="ARBA" id="ARBA00004141"/>
    </source>
</evidence>
<evidence type="ECO:0000256" key="7">
    <source>
        <dbReference type="ARBA" id="ARBA00022777"/>
    </source>
</evidence>
<dbReference type="GO" id="GO:0000155">
    <property type="term" value="F:phosphorelay sensor kinase activity"/>
    <property type="evidence" value="ECO:0007669"/>
    <property type="project" value="InterPro"/>
</dbReference>
<evidence type="ECO:0000256" key="10">
    <source>
        <dbReference type="ARBA" id="ARBA00023136"/>
    </source>
</evidence>
<dbReference type="Pfam" id="PF00512">
    <property type="entry name" value="HisKA"/>
    <property type="match status" value="1"/>
</dbReference>
<dbReference type="KEGG" id="smon:AWR27_12470"/>
<comment type="subcellular location">
    <subcellularLocation>
        <location evidence="2">Membrane</location>
        <topology evidence="2">Multi-pass membrane protein</topology>
    </subcellularLocation>
</comment>
<dbReference type="GO" id="GO:0005886">
    <property type="term" value="C:plasma membrane"/>
    <property type="evidence" value="ECO:0007669"/>
    <property type="project" value="TreeGrafter"/>
</dbReference>
<dbReference type="OrthoDB" id="594725at2"/>
<keyword evidence="10 11" id="KW-0472">Membrane</keyword>
<dbReference type="PROSITE" id="PS50109">
    <property type="entry name" value="HIS_KIN"/>
    <property type="match status" value="1"/>
</dbReference>
<keyword evidence="7 14" id="KW-0418">Kinase</keyword>
<dbReference type="Gene3D" id="1.10.287.130">
    <property type="match status" value="1"/>
</dbReference>
<dbReference type="InterPro" id="IPR036097">
    <property type="entry name" value="HisK_dim/P_sf"/>
</dbReference>
<dbReference type="Pfam" id="PF02518">
    <property type="entry name" value="HATPase_c"/>
    <property type="match status" value="1"/>
</dbReference>
<dbReference type="EMBL" id="CP014263">
    <property type="protein sequence ID" value="AQG80068.1"/>
    <property type="molecule type" value="Genomic_DNA"/>
</dbReference>
<dbReference type="PROSITE" id="PS50885">
    <property type="entry name" value="HAMP"/>
    <property type="match status" value="1"/>
</dbReference>
<dbReference type="SUPFAM" id="SSF55874">
    <property type="entry name" value="ATPase domain of HSP90 chaperone/DNA topoisomerase II/histidine kinase"/>
    <property type="match status" value="1"/>
</dbReference>
<dbReference type="Gene3D" id="3.30.565.10">
    <property type="entry name" value="Histidine kinase-like ATPase, C-terminal domain"/>
    <property type="match status" value="1"/>
</dbReference>
<dbReference type="InterPro" id="IPR003661">
    <property type="entry name" value="HisK_dim/P_dom"/>
</dbReference>
<dbReference type="PRINTS" id="PR00344">
    <property type="entry name" value="BCTRLSENSOR"/>
</dbReference>
<dbReference type="STRING" id="1178516.AWR27_12470"/>
<dbReference type="PANTHER" id="PTHR45436:SF15">
    <property type="entry name" value="SENSOR HISTIDINE KINASE CUSS"/>
    <property type="match status" value="1"/>
</dbReference>
<dbReference type="FunFam" id="3.30.565.10:FF:000006">
    <property type="entry name" value="Sensor histidine kinase WalK"/>
    <property type="match status" value="1"/>
</dbReference>
<keyword evidence="4" id="KW-0597">Phosphoprotein</keyword>
<evidence type="ECO:0000256" key="3">
    <source>
        <dbReference type="ARBA" id="ARBA00012438"/>
    </source>
</evidence>
<evidence type="ECO:0000256" key="11">
    <source>
        <dbReference type="SAM" id="Phobius"/>
    </source>
</evidence>
<dbReference type="PANTHER" id="PTHR45436">
    <property type="entry name" value="SENSOR HISTIDINE KINASE YKOH"/>
    <property type="match status" value="1"/>
</dbReference>
<dbReference type="SMART" id="SM00304">
    <property type="entry name" value="HAMP"/>
    <property type="match status" value="1"/>
</dbReference>
<feature type="domain" description="Histidine kinase" evidence="12">
    <location>
        <begin position="239"/>
        <end position="456"/>
    </location>
</feature>
<dbReference type="RefSeq" id="WP_077131494.1">
    <property type="nucleotide sequence ID" value="NZ_CP014263.1"/>
</dbReference>
<dbReference type="InterPro" id="IPR005467">
    <property type="entry name" value="His_kinase_dom"/>
</dbReference>
<keyword evidence="5" id="KW-0808">Transferase</keyword>
<dbReference type="CDD" id="cd06225">
    <property type="entry name" value="HAMP"/>
    <property type="match status" value="1"/>
</dbReference>
<sequence>MTIRNRIALQFSLIVGGLLLAFSVLIYLTSAANRRGEFRNRLEQKARTTVRLLVEVQEVDRQLLRIIDRNTLTVLFNERVLVFDDRNRLLYASIDDDSIRVEPTLLTQIRQDGLVRTTIDGREVVGFRYDERATPVVAVASAYDVTGRRELADLRQTLFWSLLGGVALTIGLGIVFAGQSLRPISRLNEQISTINARNLQQRIGEGNGRDEVARLAANFNQVLERLQRAFEGQRQFVSHASHELRTPLAALKSEIQLSLRGSLTPQQHSQVLQTLLADTERLINLTNSLLFLARTSETAGRAEFKPVRLDDVCFLAQTELQMAHPAYQIRLSYDPLPQTDAETVVQGSEALLKQVVLNLLDNACKYTPDHTAHLRIIPGLQQCQIAITDQGIGIPPEQIANLFTPFFRADNALGYEGAGIGLSICERIAELHQGRIEVSSQLGKGSTFTLVLPTSSSL</sequence>
<dbReference type="FunFam" id="1.10.287.130:FF:000001">
    <property type="entry name" value="Two-component sensor histidine kinase"/>
    <property type="match status" value="1"/>
</dbReference>
<gene>
    <name evidence="14" type="ORF">AWR27_12470</name>
</gene>
<accession>A0A1P9WXM8</accession>
<dbReference type="Gene3D" id="6.10.340.10">
    <property type="match status" value="1"/>
</dbReference>
<keyword evidence="9" id="KW-0902">Two-component regulatory system</keyword>
<evidence type="ECO:0000259" key="13">
    <source>
        <dbReference type="PROSITE" id="PS50885"/>
    </source>
</evidence>
<evidence type="ECO:0000256" key="6">
    <source>
        <dbReference type="ARBA" id="ARBA00022692"/>
    </source>
</evidence>
<evidence type="ECO:0000256" key="4">
    <source>
        <dbReference type="ARBA" id="ARBA00022553"/>
    </source>
</evidence>
<dbReference type="EC" id="2.7.13.3" evidence="3"/>
<dbReference type="InterPro" id="IPR003660">
    <property type="entry name" value="HAMP_dom"/>
</dbReference>
<dbReference type="CDD" id="cd00082">
    <property type="entry name" value="HisKA"/>
    <property type="match status" value="1"/>
</dbReference>
<dbReference type="Pfam" id="PF00672">
    <property type="entry name" value="HAMP"/>
    <property type="match status" value="1"/>
</dbReference>
<keyword evidence="8 11" id="KW-1133">Transmembrane helix</keyword>
<dbReference type="SUPFAM" id="SSF158472">
    <property type="entry name" value="HAMP domain-like"/>
    <property type="match status" value="1"/>
</dbReference>
<evidence type="ECO:0000256" key="1">
    <source>
        <dbReference type="ARBA" id="ARBA00000085"/>
    </source>
</evidence>
<reference evidence="14 15" key="1">
    <citation type="submission" date="2016-01" db="EMBL/GenBank/DDBJ databases">
        <authorList>
            <person name="Oliw E.H."/>
        </authorList>
    </citation>
    <scope>NUCLEOTIDE SEQUENCE [LARGE SCALE GENOMIC DNA]</scope>
    <source>
        <strain evidence="14 15">DY10</strain>
    </source>
</reference>
<dbReference type="SMART" id="SM00387">
    <property type="entry name" value="HATPase_c"/>
    <property type="match status" value="1"/>
</dbReference>
<dbReference type="SMART" id="SM00388">
    <property type="entry name" value="HisKA"/>
    <property type="match status" value="1"/>
</dbReference>
<comment type="catalytic activity">
    <reaction evidence="1">
        <text>ATP + protein L-histidine = ADP + protein N-phospho-L-histidine.</text>
        <dbReference type="EC" id="2.7.13.3"/>
    </reaction>
</comment>
<evidence type="ECO:0000313" key="15">
    <source>
        <dbReference type="Proteomes" id="UP000187941"/>
    </source>
</evidence>
<evidence type="ECO:0000313" key="14">
    <source>
        <dbReference type="EMBL" id="AQG80068.1"/>
    </source>
</evidence>
<feature type="transmembrane region" description="Helical" evidence="11">
    <location>
        <begin position="158"/>
        <end position="178"/>
    </location>
</feature>
<keyword evidence="6 11" id="KW-0812">Transmembrane</keyword>